<evidence type="ECO:0000256" key="1">
    <source>
        <dbReference type="PROSITE-ProRule" id="PRU01145"/>
    </source>
</evidence>
<dbReference type="GO" id="GO:0005730">
    <property type="term" value="C:nucleolus"/>
    <property type="evidence" value="ECO:0007669"/>
    <property type="project" value="TreeGrafter"/>
</dbReference>
<name>A0A815HWZ6_9BILA</name>
<organism evidence="2 4">
    <name type="scientific">Rotaria sordida</name>
    <dbReference type="NCBI Taxonomy" id="392033"/>
    <lineage>
        <taxon>Eukaryota</taxon>
        <taxon>Metazoa</taxon>
        <taxon>Spiralia</taxon>
        <taxon>Gnathifera</taxon>
        <taxon>Rotifera</taxon>
        <taxon>Eurotatoria</taxon>
        <taxon>Bdelloidea</taxon>
        <taxon>Philodinida</taxon>
        <taxon>Philodinidae</taxon>
        <taxon>Rotaria</taxon>
    </lineage>
</organism>
<keyword evidence="1" id="KW-0862">Zinc</keyword>
<protein>
    <submittedName>
        <fullName evidence="2">Uncharacterized protein</fullName>
    </submittedName>
</protein>
<dbReference type="PANTHER" id="PTHR13100">
    <property type="entry name" value="CELL GROWTH-REGULATING NUCLEOLAR PROTEIN LYAR"/>
    <property type="match status" value="1"/>
</dbReference>
<dbReference type="PANTHER" id="PTHR13100:SF10">
    <property type="entry name" value="CELL GROWTH-REGULATING NUCLEOLAR PROTEIN"/>
    <property type="match status" value="1"/>
</dbReference>
<dbReference type="GO" id="GO:0008270">
    <property type="term" value="F:zinc ion binding"/>
    <property type="evidence" value="ECO:0007669"/>
    <property type="project" value="UniProtKB-KW"/>
</dbReference>
<dbReference type="InterPro" id="IPR039999">
    <property type="entry name" value="LYAR"/>
</dbReference>
<dbReference type="PROSITE" id="PS51804">
    <property type="entry name" value="ZF_C2HC_LYAR"/>
    <property type="match status" value="1"/>
</dbReference>
<keyword evidence="5" id="KW-1185">Reference proteome</keyword>
<dbReference type="EMBL" id="CAJNOL010005491">
    <property type="protein sequence ID" value="CAF1605933.1"/>
    <property type="molecule type" value="Genomic_DNA"/>
</dbReference>
<dbReference type="AlphaFoldDB" id="A0A815HWZ6"/>
<dbReference type="Gene3D" id="3.30.1490.490">
    <property type="match status" value="1"/>
</dbReference>
<dbReference type="Proteomes" id="UP000663870">
    <property type="component" value="Unassembled WGS sequence"/>
</dbReference>
<accession>A0A815HWZ6</accession>
<dbReference type="GO" id="GO:0006364">
    <property type="term" value="P:rRNA processing"/>
    <property type="evidence" value="ECO:0007669"/>
    <property type="project" value="TreeGrafter"/>
</dbReference>
<dbReference type="Proteomes" id="UP000663854">
    <property type="component" value="Unassembled WGS sequence"/>
</dbReference>
<dbReference type="GO" id="GO:0003677">
    <property type="term" value="F:DNA binding"/>
    <property type="evidence" value="ECO:0007669"/>
    <property type="project" value="InterPro"/>
</dbReference>
<dbReference type="EMBL" id="CAJNOH010004104">
    <property type="protein sequence ID" value="CAF1359612.1"/>
    <property type="molecule type" value="Genomic_DNA"/>
</dbReference>
<dbReference type="InterPro" id="IPR036236">
    <property type="entry name" value="Znf_C2H2_sf"/>
</dbReference>
<gene>
    <name evidence="3" type="ORF">JXQ802_LOCUS48839</name>
    <name evidence="2" type="ORF">PYM288_LOCUS32810</name>
</gene>
<evidence type="ECO:0000313" key="5">
    <source>
        <dbReference type="Proteomes" id="UP000663870"/>
    </source>
</evidence>
<evidence type="ECO:0000313" key="3">
    <source>
        <dbReference type="EMBL" id="CAF1605933.1"/>
    </source>
</evidence>
<dbReference type="GO" id="GO:0000122">
    <property type="term" value="P:negative regulation of transcription by RNA polymerase II"/>
    <property type="evidence" value="ECO:0007669"/>
    <property type="project" value="TreeGrafter"/>
</dbReference>
<sequence length="102" mass="11768">MVVFHCGSCGEALKKNQVDKHIASTCRRVPTLFCIDCGKDFTKANDQTLTLDALKKKILKRYKKLKPNQAKEDDSLLKKLEKKIQRAPFVQQIEENVYRLSE</sequence>
<proteinExistence type="predicted"/>
<reference evidence="2" key="1">
    <citation type="submission" date="2021-02" db="EMBL/GenBank/DDBJ databases">
        <authorList>
            <person name="Nowell W R."/>
        </authorList>
    </citation>
    <scope>NUCLEOTIDE SEQUENCE</scope>
</reference>
<dbReference type="SUPFAM" id="SSF57667">
    <property type="entry name" value="beta-beta-alpha zinc fingers"/>
    <property type="match status" value="1"/>
</dbReference>
<keyword evidence="1" id="KW-0863">Zinc-finger</keyword>
<keyword evidence="1" id="KW-0479">Metal-binding</keyword>
<evidence type="ECO:0000313" key="2">
    <source>
        <dbReference type="EMBL" id="CAF1359612.1"/>
    </source>
</evidence>
<comment type="caution">
    <text evidence="2">The sequence shown here is derived from an EMBL/GenBank/DDBJ whole genome shotgun (WGS) entry which is preliminary data.</text>
</comment>
<evidence type="ECO:0000313" key="4">
    <source>
        <dbReference type="Proteomes" id="UP000663854"/>
    </source>
</evidence>